<keyword evidence="7" id="KW-1185">Reference proteome</keyword>
<dbReference type="OrthoDB" id="5341635at2"/>
<dbReference type="EMBL" id="CP030918">
    <property type="protein sequence ID" value="AXC51248.1"/>
    <property type="molecule type" value="Genomic_DNA"/>
</dbReference>
<sequence length="432" mass="45584">MTLTGAAIPASAPVSPPSTAQPASPLAAPVAPAAASQPANPAGAPAAAASSNAKLPTAGEIRAGVLRVDTPTLPPASRLDLPPPDLGLVGAELATRDNATTGGFLGQTFTTETATATPQDAVAKLERLIDGGSAFIVVMADDAQTLALADAARAKAGDKVLILNALAEGDDLRGDDCRANVIHVAASRAMKSDALAQFLMWKRWGKWYLVEGSHPRDKALAAAYARAATKFGAKLVETREFTDTGGGRRTDTGYVQIQQQMPVFTQRAPGHDVLVAADEAGTFAPYLPYQTWDARPVVGSAGLTPVTWHPAAEAWGGTQLQTRFEALAHRPMREADYQVWLALRLLGEAASRAPSTDFAALRDRLLGPQFEVGAFKGQKLTIRDWDHQLRQPILLATPAIVASVSPQDQYLHQTSALDTLGIDRPESTCKLK</sequence>
<dbReference type="InterPro" id="IPR028082">
    <property type="entry name" value="Peripla_BP_I"/>
</dbReference>
<dbReference type="KEGG" id="pars:DRW48_11925"/>
<feature type="region of interest" description="Disordered" evidence="4">
    <location>
        <begin position="1"/>
        <end position="52"/>
    </location>
</feature>
<dbReference type="NCBIfam" id="TIGR03863">
    <property type="entry name" value="PQQ_ABC_bind"/>
    <property type="match status" value="1"/>
</dbReference>
<dbReference type="PANTHER" id="PTHR30483:SF6">
    <property type="entry name" value="PERIPLASMIC BINDING PROTEIN OF ABC TRANSPORTER FOR NATURAL AMINO ACIDS"/>
    <property type="match status" value="1"/>
</dbReference>
<evidence type="ECO:0000313" key="7">
    <source>
        <dbReference type="Proteomes" id="UP000252023"/>
    </source>
</evidence>
<reference evidence="7" key="1">
    <citation type="submission" date="2018-07" db="EMBL/GenBank/DDBJ databases">
        <title>Genome sequencing of Paracoccus sp. SC2-6.</title>
        <authorList>
            <person name="Heo J."/>
            <person name="Kim S.-J."/>
            <person name="Kwon S.-W."/>
        </authorList>
    </citation>
    <scope>NUCLEOTIDE SEQUENCE [LARGE SCALE GENOMIC DNA]</scope>
    <source>
        <strain evidence="7">SC2-6</strain>
    </source>
</reference>
<evidence type="ECO:0000313" key="6">
    <source>
        <dbReference type="EMBL" id="AXC51248.1"/>
    </source>
</evidence>
<name>A0A344PPE3_9RHOB</name>
<protein>
    <submittedName>
        <fullName evidence="6">Branched-chain amino acid ABC transporter substrate-binding protein</fullName>
    </submittedName>
</protein>
<evidence type="ECO:0000256" key="2">
    <source>
        <dbReference type="ARBA" id="ARBA00022729"/>
    </source>
</evidence>
<dbReference type="InterPro" id="IPR028081">
    <property type="entry name" value="Leu-bd"/>
</dbReference>
<comment type="similarity">
    <text evidence="1">Belongs to the leucine-binding protein family.</text>
</comment>
<accession>A0A344PPE3</accession>
<organism evidence="6 7">
    <name type="scientific">Paracoccus suum</name>
    <dbReference type="NCBI Taxonomy" id="2259340"/>
    <lineage>
        <taxon>Bacteria</taxon>
        <taxon>Pseudomonadati</taxon>
        <taxon>Pseudomonadota</taxon>
        <taxon>Alphaproteobacteria</taxon>
        <taxon>Rhodobacterales</taxon>
        <taxon>Paracoccaceae</taxon>
        <taxon>Paracoccus</taxon>
    </lineage>
</organism>
<gene>
    <name evidence="6" type="ORF">DRW48_11925</name>
</gene>
<dbReference type="GO" id="GO:0006865">
    <property type="term" value="P:amino acid transport"/>
    <property type="evidence" value="ECO:0007669"/>
    <property type="project" value="UniProtKB-KW"/>
</dbReference>
<evidence type="ECO:0000259" key="5">
    <source>
        <dbReference type="Pfam" id="PF13458"/>
    </source>
</evidence>
<evidence type="ECO:0000256" key="3">
    <source>
        <dbReference type="ARBA" id="ARBA00022970"/>
    </source>
</evidence>
<keyword evidence="3" id="KW-0813">Transport</keyword>
<dbReference type="Pfam" id="PF13458">
    <property type="entry name" value="Peripla_BP_6"/>
    <property type="match status" value="1"/>
</dbReference>
<dbReference type="PANTHER" id="PTHR30483">
    <property type="entry name" value="LEUCINE-SPECIFIC-BINDING PROTEIN"/>
    <property type="match status" value="1"/>
</dbReference>
<dbReference type="InterPro" id="IPR022478">
    <property type="entry name" value="ABC_transptr_sub-bd_PQQ"/>
</dbReference>
<dbReference type="InterPro" id="IPR051010">
    <property type="entry name" value="BCAA_transport"/>
</dbReference>
<dbReference type="Proteomes" id="UP000252023">
    <property type="component" value="Chromosome"/>
</dbReference>
<keyword evidence="3" id="KW-0029">Amino-acid transport</keyword>
<dbReference type="Gene3D" id="3.40.50.2300">
    <property type="match status" value="2"/>
</dbReference>
<evidence type="ECO:0000256" key="4">
    <source>
        <dbReference type="SAM" id="MobiDB-lite"/>
    </source>
</evidence>
<dbReference type="AlphaFoldDB" id="A0A344PPE3"/>
<proteinExistence type="inferred from homology"/>
<dbReference type="SUPFAM" id="SSF53822">
    <property type="entry name" value="Periplasmic binding protein-like I"/>
    <property type="match status" value="1"/>
</dbReference>
<feature type="domain" description="Leucine-binding protein" evidence="5">
    <location>
        <begin position="89"/>
        <end position="241"/>
    </location>
</feature>
<keyword evidence="2" id="KW-0732">Signal</keyword>
<evidence type="ECO:0000256" key="1">
    <source>
        <dbReference type="ARBA" id="ARBA00010062"/>
    </source>
</evidence>